<reference evidence="2 3" key="1">
    <citation type="submission" date="2020-03" db="EMBL/GenBank/DDBJ databases">
        <title>Complete genome sequences of two sulfur-disproportionating bacterial strains T55J and Mzg5.</title>
        <authorList>
            <person name="Umezawa K."/>
            <person name="Kojima H."/>
            <person name="Kato Y."/>
            <person name="Fukui M."/>
        </authorList>
    </citation>
    <scope>NUCLEOTIDE SEQUENCE [LARGE SCALE GENOMIC DNA]</scope>
    <source>
        <strain evidence="2 3">T55J</strain>
    </source>
</reference>
<dbReference type="Gene3D" id="1.10.1220.10">
    <property type="entry name" value="Met repressor-like"/>
    <property type="match status" value="1"/>
</dbReference>
<proteinExistence type="predicted"/>
<feature type="domain" description="Ribbon-helix-helix protein CopG" evidence="1">
    <location>
        <begin position="2"/>
        <end position="33"/>
    </location>
</feature>
<dbReference type="EMBL" id="AP022873">
    <property type="protein sequence ID" value="BCB96016.1"/>
    <property type="molecule type" value="Genomic_DNA"/>
</dbReference>
<dbReference type="AlphaFoldDB" id="A0A7G1H242"/>
<dbReference type="Proteomes" id="UP000516360">
    <property type="component" value="Chromosome"/>
</dbReference>
<dbReference type="CDD" id="cd21631">
    <property type="entry name" value="RHH_CopG_NikR-like"/>
    <property type="match status" value="1"/>
</dbReference>
<dbReference type="KEGG" id="dtp:JZK55_09380"/>
<protein>
    <recommendedName>
        <fullName evidence="1">Ribbon-helix-helix protein CopG domain-containing protein</fullName>
    </recommendedName>
</protein>
<dbReference type="Pfam" id="PF01402">
    <property type="entry name" value="RHH_1"/>
    <property type="match status" value="1"/>
</dbReference>
<name>A0A7G1H242_9BACT</name>
<dbReference type="InterPro" id="IPR013321">
    <property type="entry name" value="Arc_rbn_hlx_hlx"/>
</dbReference>
<sequence>MELYRKVEKKAKRESMSSAAIIREAVAQYLEKEGEKEIDWENDPIFKLVGIIKDGPTDLSVNHDYYLYGMKKKKKHQRCQK</sequence>
<accession>A0A7G1H242</accession>
<evidence type="ECO:0000313" key="2">
    <source>
        <dbReference type="EMBL" id="BCB96016.1"/>
    </source>
</evidence>
<evidence type="ECO:0000259" key="1">
    <source>
        <dbReference type="Pfam" id="PF01402"/>
    </source>
</evidence>
<dbReference type="InterPro" id="IPR002145">
    <property type="entry name" value="CopG"/>
</dbReference>
<keyword evidence="3" id="KW-1185">Reference proteome</keyword>
<dbReference type="GO" id="GO:0006355">
    <property type="term" value="P:regulation of DNA-templated transcription"/>
    <property type="evidence" value="ECO:0007669"/>
    <property type="project" value="InterPro"/>
</dbReference>
<evidence type="ECO:0000313" key="3">
    <source>
        <dbReference type="Proteomes" id="UP000516360"/>
    </source>
</evidence>
<organism evidence="2 3">
    <name type="scientific">Dissulfurispira thermophila</name>
    <dbReference type="NCBI Taxonomy" id="2715679"/>
    <lineage>
        <taxon>Bacteria</taxon>
        <taxon>Pseudomonadati</taxon>
        <taxon>Nitrospirota</taxon>
        <taxon>Thermodesulfovibrionia</taxon>
        <taxon>Thermodesulfovibrionales</taxon>
        <taxon>Dissulfurispiraceae</taxon>
        <taxon>Dissulfurispira</taxon>
    </lineage>
</organism>
<gene>
    <name evidence="2" type="ORF">JZK55_09380</name>
</gene>